<sequence>MRLSQPSRPLTVVGNQHQSGGVEVQSSGDVQFVFVRLVEQIEHCCVLRIGRCADAALRLVQHEVARGFAGLKDLHIERYATEFTHVVMRVCGDLPVHLHPAAGRCQTHALAVEAGQVAEETIKAHEEGDAQRMRRASYSVSGRVSYGLWPESKAGLCTTPSAQRGHRHA</sequence>
<reference evidence="1 2" key="1">
    <citation type="submission" date="2018-08" db="EMBL/GenBank/DDBJ databases">
        <title>Recombination of ecologically and evolutionarily significant loci maintains genetic cohesion in the Pseudomonas syringae species complex.</title>
        <authorList>
            <person name="Dillon M."/>
            <person name="Thakur S."/>
            <person name="Almeida R.N.D."/>
            <person name="Weir B.S."/>
            <person name="Guttman D.S."/>
        </authorList>
    </citation>
    <scope>NUCLEOTIDE SEQUENCE [LARGE SCALE GENOMIC DNA]</scope>
    <source>
        <strain evidence="1 2">ICMP 14479</strain>
    </source>
</reference>
<accession>A0A3M5UJL3</accession>
<protein>
    <submittedName>
        <fullName evidence="1">Uncharacterized protein</fullName>
    </submittedName>
</protein>
<dbReference type="EMBL" id="RBUA01001299">
    <property type="protein sequence ID" value="RMU46075.1"/>
    <property type="molecule type" value="Genomic_DNA"/>
</dbReference>
<evidence type="ECO:0000313" key="1">
    <source>
        <dbReference type="EMBL" id="RMU46075.1"/>
    </source>
</evidence>
<organism evidence="1 2">
    <name type="scientific">Pseudomonas syringae pv. avii</name>
    <dbReference type="NCBI Taxonomy" id="663959"/>
    <lineage>
        <taxon>Bacteria</taxon>
        <taxon>Pseudomonadati</taxon>
        <taxon>Pseudomonadota</taxon>
        <taxon>Gammaproteobacteria</taxon>
        <taxon>Pseudomonadales</taxon>
        <taxon>Pseudomonadaceae</taxon>
        <taxon>Pseudomonas</taxon>
        <taxon>Pseudomonas syringae</taxon>
    </lineage>
</organism>
<proteinExistence type="predicted"/>
<name>A0A3M5UJL3_PSESX</name>
<dbReference type="Proteomes" id="UP000280395">
    <property type="component" value="Unassembled WGS sequence"/>
</dbReference>
<gene>
    <name evidence="1" type="ORF">ALP29_200617</name>
</gene>
<dbReference type="AlphaFoldDB" id="A0A3M5UJL3"/>
<evidence type="ECO:0000313" key="2">
    <source>
        <dbReference type="Proteomes" id="UP000280395"/>
    </source>
</evidence>
<comment type="caution">
    <text evidence="1">The sequence shown here is derived from an EMBL/GenBank/DDBJ whole genome shotgun (WGS) entry which is preliminary data.</text>
</comment>